<sequence length="952" mass="102758">MDRSTEITEHFLTEHNQQKQQLTEPPQPAVPSTPFSTTAPAATFTFPTLAIDGSVPDLTTVASPRSHPPTPPAALSSAGAELAMSASMSSSTSSLVDSNYDMVDDASEISNDDRDTASLHSTDHHESDEGAITPEDSGSVVDVEEEHAQDLEDSEPTAIPEEGSFETLPATHDTVKEENTLLDSYMNDELETPKQSVLHRGGDFPLSDSIISTSSTSSDGTDVQSMTTLNVLFVSDDLICTDTMVKLFQKLALDLSANKDAVSQFEFQVLKMPPTSGNTTSRPILLLRFRDIELVVYHCKNAGEQATDTPSYALQFATDISYQTQTQVYTADGKGYGQTPDLVVFLVGSGGYPYWFSVVKKAMAPRFVPVVSIGRHSLTLGGMSHTDKAAVDEGSHLVITDADSLGGKKVRRDLQALLSSKLPTPKTPASKPSTSQNSIAKPPLTEEVPAATASKSKSPGGFPVSRLIKMVVFSVAWALAYCAFTMLTTSTPVDTLAVRREALSTALDNVVNTTDATKLFSLNQLLPPDQVMNGTYEGFVSGAKSVQLDPNHIIVATPRKNTTRRYVQPSDIRVYRSGGRITRVNATTVIVPDGPSIDFNITKLISGVYHVAFDPNEAYGTIVVNMQLKNRYVNITASHNFGMRSFHRTTTDVTKAVTKDISLARQRVRSFKQKLGMELSAGAAATGNVTSELALYAAQDVQVLANTALSVFRSTLTTFNGIVTGVNAGGHNALAIVETGIGNIKGNIQNIRAATRKSSTVARSSTKKTVRSALIASRDVAMGLKSKITGRAEEIANSTSATKELSLRLQNFWNPTEKTKRGGGWADIARCVGSEDYAACRKAYRMLEHAPMTNRVESKLIEVAPQAEKAVQVSPDVAAKATEAKKPALEKEDLWQRVKKDMRAEKARWRDEKAVAKAAKAGRKAAAKAAKVGEKAAKKQKMLGKEKQQDFR</sequence>
<protein>
    <submittedName>
        <fullName evidence="2">Uncharacterized protein</fullName>
    </submittedName>
</protein>
<feature type="region of interest" description="Disordered" evidence="1">
    <location>
        <begin position="106"/>
        <end position="173"/>
    </location>
</feature>
<feature type="region of interest" description="Disordered" evidence="1">
    <location>
        <begin position="13"/>
        <end position="40"/>
    </location>
</feature>
<accession>A0AAJ0GK30</accession>
<dbReference type="AlphaFoldDB" id="A0AAJ0GK30"/>
<feature type="compositionally biased region" description="Basic and acidic residues" evidence="1">
    <location>
        <begin position="111"/>
        <end position="128"/>
    </location>
</feature>
<comment type="caution">
    <text evidence="2">The sequence shown here is derived from an EMBL/GenBank/DDBJ whole genome shotgun (WGS) entry which is preliminary data.</text>
</comment>
<evidence type="ECO:0000313" key="3">
    <source>
        <dbReference type="Proteomes" id="UP001271007"/>
    </source>
</evidence>
<gene>
    <name evidence="2" type="ORF">LTR09_000676</name>
</gene>
<feature type="compositionally biased region" description="Basic and acidic residues" evidence="1">
    <location>
        <begin position="931"/>
        <end position="952"/>
    </location>
</feature>
<feature type="compositionally biased region" description="Low complexity" evidence="1">
    <location>
        <begin position="421"/>
        <end position="435"/>
    </location>
</feature>
<feature type="region of interest" description="Disordered" evidence="1">
    <location>
        <begin position="421"/>
        <end position="460"/>
    </location>
</feature>
<feature type="region of interest" description="Disordered" evidence="1">
    <location>
        <begin position="52"/>
        <end position="79"/>
    </location>
</feature>
<dbReference type="Proteomes" id="UP001271007">
    <property type="component" value="Unassembled WGS sequence"/>
</dbReference>
<dbReference type="EMBL" id="JAWDJX010000001">
    <property type="protein sequence ID" value="KAK3059110.1"/>
    <property type="molecule type" value="Genomic_DNA"/>
</dbReference>
<feature type="compositionally biased region" description="Acidic residues" evidence="1">
    <location>
        <begin position="142"/>
        <end position="155"/>
    </location>
</feature>
<name>A0AAJ0GK30_9PEZI</name>
<keyword evidence="3" id="KW-1185">Reference proteome</keyword>
<evidence type="ECO:0000256" key="1">
    <source>
        <dbReference type="SAM" id="MobiDB-lite"/>
    </source>
</evidence>
<feature type="region of interest" description="Disordered" evidence="1">
    <location>
        <begin position="930"/>
        <end position="952"/>
    </location>
</feature>
<organism evidence="2 3">
    <name type="scientific">Extremus antarcticus</name>
    <dbReference type="NCBI Taxonomy" id="702011"/>
    <lineage>
        <taxon>Eukaryota</taxon>
        <taxon>Fungi</taxon>
        <taxon>Dikarya</taxon>
        <taxon>Ascomycota</taxon>
        <taxon>Pezizomycotina</taxon>
        <taxon>Dothideomycetes</taxon>
        <taxon>Dothideomycetidae</taxon>
        <taxon>Mycosphaerellales</taxon>
        <taxon>Extremaceae</taxon>
        <taxon>Extremus</taxon>
    </lineage>
</organism>
<proteinExistence type="predicted"/>
<evidence type="ECO:0000313" key="2">
    <source>
        <dbReference type="EMBL" id="KAK3059110.1"/>
    </source>
</evidence>
<reference evidence="2" key="1">
    <citation type="submission" date="2023-04" db="EMBL/GenBank/DDBJ databases">
        <title>Black Yeasts Isolated from many extreme environments.</title>
        <authorList>
            <person name="Coleine C."/>
            <person name="Stajich J.E."/>
            <person name="Selbmann L."/>
        </authorList>
    </citation>
    <scope>NUCLEOTIDE SEQUENCE</scope>
    <source>
        <strain evidence="2">CCFEE 5312</strain>
    </source>
</reference>